<gene>
    <name evidence="1" type="ORF">QAD02_015984</name>
</gene>
<organism evidence="1 2">
    <name type="scientific">Eretmocerus hayati</name>
    <dbReference type="NCBI Taxonomy" id="131215"/>
    <lineage>
        <taxon>Eukaryota</taxon>
        <taxon>Metazoa</taxon>
        <taxon>Ecdysozoa</taxon>
        <taxon>Arthropoda</taxon>
        <taxon>Hexapoda</taxon>
        <taxon>Insecta</taxon>
        <taxon>Pterygota</taxon>
        <taxon>Neoptera</taxon>
        <taxon>Endopterygota</taxon>
        <taxon>Hymenoptera</taxon>
        <taxon>Apocrita</taxon>
        <taxon>Proctotrupomorpha</taxon>
        <taxon>Chalcidoidea</taxon>
        <taxon>Aphelinidae</taxon>
        <taxon>Aphelininae</taxon>
        <taxon>Eretmocerus</taxon>
    </lineage>
</organism>
<sequence>MARSSTSAQCEPVATYMDGVRVKIADAYQPPRRIVYPKAYYSKLPDLSKYSYDFSLDKRILEKMTEWRKARVTNAEDRRLRVDEKRIEEATKSPPPTSPNPDSKSFPVQVTSTLGPTTFTPQYLSTTNSYQSNAKINGLDDYSDFDNDTSSPFDNMELKTLNDMEELAQVLQQPTTTQWSPSPNFEAIMKELTMEQNFDEKRQENAALNEYTGNDETISEIKSEPKQTQVALIVQELNKELERPNNENRQPLPDFGSPSSDQNSKVLADNFKDYEEIAKTLEDLSLDDQKLVKHLNDMGFQLPRVARAIRDLKGRDNKNVVEYLLAVQSLEDLGMSEDAAVKALALNEFDKHKAKVYYENLCTLRDLGFSGDQASTALLKCNLDRDSALEMLIT</sequence>
<name>A0ACC2PA64_9HYME</name>
<evidence type="ECO:0000313" key="1">
    <source>
        <dbReference type="EMBL" id="KAJ8680197.1"/>
    </source>
</evidence>
<reference evidence="1" key="1">
    <citation type="submission" date="2023-04" db="EMBL/GenBank/DDBJ databases">
        <title>A chromosome-level genome assembly of the parasitoid wasp Eretmocerus hayati.</title>
        <authorList>
            <person name="Zhong Y."/>
            <person name="Liu S."/>
            <person name="Liu Y."/>
        </authorList>
    </citation>
    <scope>NUCLEOTIDE SEQUENCE</scope>
    <source>
        <strain evidence="1">ZJU_SS_LIU_2023</strain>
    </source>
</reference>
<accession>A0ACC2PA64</accession>
<comment type="caution">
    <text evidence="1">The sequence shown here is derived from an EMBL/GenBank/DDBJ whole genome shotgun (WGS) entry which is preliminary data.</text>
</comment>
<proteinExistence type="predicted"/>
<evidence type="ECO:0000313" key="2">
    <source>
        <dbReference type="Proteomes" id="UP001239111"/>
    </source>
</evidence>
<keyword evidence="2" id="KW-1185">Reference proteome</keyword>
<protein>
    <submittedName>
        <fullName evidence="1">Uncharacterized protein</fullName>
    </submittedName>
</protein>
<dbReference type="Proteomes" id="UP001239111">
    <property type="component" value="Chromosome 2"/>
</dbReference>
<dbReference type="EMBL" id="CM056742">
    <property type="protein sequence ID" value="KAJ8680197.1"/>
    <property type="molecule type" value="Genomic_DNA"/>
</dbReference>